<dbReference type="EMBL" id="CAJVQB010014244">
    <property type="protein sequence ID" value="CAG8767246.1"/>
    <property type="molecule type" value="Genomic_DNA"/>
</dbReference>
<evidence type="ECO:0000313" key="1">
    <source>
        <dbReference type="EMBL" id="CAG8767246.1"/>
    </source>
</evidence>
<proteinExistence type="predicted"/>
<organism evidence="1 2">
    <name type="scientific">Gigaspora margarita</name>
    <dbReference type="NCBI Taxonomy" id="4874"/>
    <lineage>
        <taxon>Eukaryota</taxon>
        <taxon>Fungi</taxon>
        <taxon>Fungi incertae sedis</taxon>
        <taxon>Mucoromycota</taxon>
        <taxon>Glomeromycotina</taxon>
        <taxon>Glomeromycetes</taxon>
        <taxon>Diversisporales</taxon>
        <taxon>Gigasporaceae</taxon>
        <taxon>Gigaspora</taxon>
    </lineage>
</organism>
<protein>
    <submittedName>
        <fullName evidence="1">5637_t:CDS:1</fullName>
    </submittedName>
</protein>
<gene>
    <name evidence="1" type="ORF">GMARGA_LOCUS18130</name>
</gene>
<sequence>MDSYYPNALNSTESIVNSENLSSDLSAIERTCSNDEILQLEDQTIMTTKNEQDPPPERTYRRCTFACDHQGTYEPKKTVILENQRNSKSKKSGCLWDVNVSFPKKTVGISVTSLELNHNHTIIEGNLNATIQCRLLSAKFPNFTIHPRNLQNLIQKYKRMDREENDAAKLLKHLLTKKAEEPGWEVYWELHQETNNFYICQNALSPADFESQWYKLIAKYPKAVDYLNFELYPSKERCVQLSGASAECFPQIDRVLEEYLTEEMLHDRGTKLLIRTAVESGSDSLYRLKRSLNNWFAEEKRLSYVRDDDQENFDPSQVENLIKKQHRGRPSTKRLKSSIELPQTKIKTSSNKPAKNKCGRCGTVGHYAPTCNK</sequence>
<reference evidence="1 2" key="1">
    <citation type="submission" date="2021-06" db="EMBL/GenBank/DDBJ databases">
        <authorList>
            <person name="Kallberg Y."/>
            <person name="Tangrot J."/>
            <person name="Rosling A."/>
        </authorList>
    </citation>
    <scope>NUCLEOTIDE SEQUENCE [LARGE SCALE GENOMIC DNA]</scope>
    <source>
        <strain evidence="1 2">120-4 pot B 10/14</strain>
    </source>
</reference>
<comment type="caution">
    <text evidence="1">The sequence shown here is derived from an EMBL/GenBank/DDBJ whole genome shotgun (WGS) entry which is preliminary data.</text>
</comment>
<name>A0ABN7VFY9_GIGMA</name>
<keyword evidence="2" id="KW-1185">Reference proteome</keyword>
<dbReference type="Proteomes" id="UP000789901">
    <property type="component" value="Unassembled WGS sequence"/>
</dbReference>
<accession>A0ABN7VFY9</accession>
<evidence type="ECO:0000313" key="2">
    <source>
        <dbReference type="Proteomes" id="UP000789901"/>
    </source>
</evidence>